<evidence type="ECO:0000313" key="3">
    <source>
        <dbReference type="Proteomes" id="UP001500668"/>
    </source>
</evidence>
<comment type="caution">
    <text evidence="2">The sequence shown here is derived from an EMBL/GenBank/DDBJ whole genome shotgun (WGS) entry which is preliminary data.</text>
</comment>
<feature type="region of interest" description="Disordered" evidence="1">
    <location>
        <begin position="1"/>
        <end position="26"/>
    </location>
</feature>
<organism evidence="2 3">
    <name type="scientific">Streptomyces crystallinus</name>
    <dbReference type="NCBI Taxonomy" id="68191"/>
    <lineage>
        <taxon>Bacteria</taxon>
        <taxon>Bacillati</taxon>
        <taxon>Actinomycetota</taxon>
        <taxon>Actinomycetes</taxon>
        <taxon>Kitasatosporales</taxon>
        <taxon>Streptomycetaceae</taxon>
        <taxon>Streptomyces</taxon>
    </lineage>
</organism>
<name>A0ABP3QDJ4_9ACTN</name>
<accession>A0ABP3QDJ4</accession>
<sequence length="283" mass="29715">MIGIRPGARIGGMKTNKPRKPVPTTRTGRATAALGAVAASVALLTAAAQAPAFAQGTADPADPATDVFSRVDYRDCPAELPAGVDRKEWRCEVTVGYSHFALGGIAVPDMKPITLTHAEGPMPDGKPGQVFGTLRAEPTPVPGGLLGRKAEQGGPNPLLGLAIQPEYGGYADFLGTGTDKGALDLKFRLVSPLLGERCAIGTDTRPVALHLRKDGPSTWLSKNPPLVRFSAYDRDLTVPAATGCGPLTPWVNHHFGLPAKAAESSVTYTAYYTFKTYDELPAA</sequence>
<dbReference type="Proteomes" id="UP001500668">
    <property type="component" value="Unassembled WGS sequence"/>
</dbReference>
<gene>
    <name evidence="2" type="ORF">GCM10010394_17600</name>
</gene>
<proteinExistence type="predicted"/>
<evidence type="ECO:0008006" key="4">
    <source>
        <dbReference type="Google" id="ProtNLM"/>
    </source>
</evidence>
<dbReference type="EMBL" id="BAAACA010000009">
    <property type="protein sequence ID" value="GAA0588776.1"/>
    <property type="molecule type" value="Genomic_DNA"/>
</dbReference>
<reference evidence="3" key="1">
    <citation type="journal article" date="2019" name="Int. J. Syst. Evol. Microbiol.">
        <title>The Global Catalogue of Microorganisms (GCM) 10K type strain sequencing project: providing services to taxonomists for standard genome sequencing and annotation.</title>
        <authorList>
            <consortium name="The Broad Institute Genomics Platform"/>
            <consortium name="The Broad Institute Genome Sequencing Center for Infectious Disease"/>
            <person name="Wu L."/>
            <person name="Ma J."/>
        </authorList>
    </citation>
    <scope>NUCLEOTIDE SEQUENCE [LARGE SCALE GENOMIC DNA]</scope>
    <source>
        <strain evidence="3">JCM 5067</strain>
    </source>
</reference>
<evidence type="ECO:0000256" key="1">
    <source>
        <dbReference type="SAM" id="MobiDB-lite"/>
    </source>
</evidence>
<keyword evidence="3" id="KW-1185">Reference proteome</keyword>
<protein>
    <recommendedName>
        <fullName evidence="4">Secreted protein</fullName>
    </recommendedName>
</protein>
<evidence type="ECO:0000313" key="2">
    <source>
        <dbReference type="EMBL" id="GAA0588776.1"/>
    </source>
</evidence>